<dbReference type="GO" id="GO:0016020">
    <property type="term" value="C:membrane"/>
    <property type="evidence" value="ECO:0007669"/>
    <property type="project" value="InterPro"/>
</dbReference>
<sequence>MLDTAIDVEIDEGQIALLSMVERTQAVIHFTVDGIILHANQNFLAALEYSADAVVGEHHRIFVDATYARSNEYSKFWQDLKSGKTFTDQFPRRTRTGRTIWIQATYAPMFDANGDVTRIVKIATDITARQEAIKAIADGLEYLRTGDLTHRIEVSELPEMAIIGDGFNRTMDDWNALLGRVSTVTGAVQTIEQTLSASSEELSNRSASQASALSQTAQALNQLNETVRTAVDEAQSTDGIAKETRVTAEGNAKLVEDMMDAMVLIQTSSARISKIVNTIESIAVQTNLLALNAAIEAARAGNAGRGFAVVATEVRQLAQRSSESAREIGGLVAESETHVSNGVSLVNRAGTDLNSFFEGFESLTKTVERIADGMTTQSAALSQITEAVSHMEHMTQENAQMATETTSACKRLADASDVLASEVATFQTN</sequence>
<keyword evidence="3" id="KW-0807">Transducer</keyword>
<evidence type="ECO:0000313" key="8">
    <source>
        <dbReference type="EMBL" id="MBM2417598.1"/>
    </source>
</evidence>
<comment type="similarity">
    <text evidence="2">Belongs to the methyl-accepting chemotaxis (MCP) protein family.</text>
</comment>
<reference evidence="7 10" key="1">
    <citation type="submission" date="2021-01" db="EMBL/GenBank/DDBJ databases">
        <title>Diatom-associated Roseobacters Show Island Model of Population Structure.</title>
        <authorList>
            <person name="Qu L."/>
            <person name="Feng X."/>
            <person name="Chen Y."/>
            <person name="Li L."/>
            <person name="Wang X."/>
            <person name="Hu Z."/>
            <person name="Wang H."/>
            <person name="Luo H."/>
        </authorList>
    </citation>
    <scope>NUCLEOTIDE SEQUENCE</scope>
    <source>
        <strain evidence="8 10">CC28-63</strain>
        <strain evidence="7">CC28-69</strain>
    </source>
</reference>
<dbReference type="InterPro" id="IPR003660">
    <property type="entry name" value="HAMP_dom"/>
</dbReference>
<dbReference type="Proteomes" id="UP000809440">
    <property type="component" value="Unassembled WGS sequence"/>
</dbReference>
<dbReference type="Gene3D" id="3.30.450.20">
    <property type="entry name" value="PAS domain"/>
    <property type="match status" value="1"/>
</dbReference>
<dbReference type="RefSeq" id="WP_085627583.1">
    <property type="nucleotide sequence ID" value="NZ_JAFBWU010000006.1"/>
</dbReference>
<dbReference type="PRINTS" id="PR00260">
    <property type="entry name" value="CHEMTRNSDUCR"/>
</dbReference>
<dbReference type="SMART" id="SM00283">
    <property type="entry name" value="MA"/>
    <property type="match status" value="1"/>
</dbReference>
<name>A0A9Q2RXK4_9RHOB</name>
<dbReference type="PROSITE" id="PS50111">
    <property type="entry name" value="CHEMOTAXIS_TRANSDUC_2"/>
    <property type="match status" value="1"/>
</dbReference>
<evidence type="ECO:0000313" key="9">
    <source>
        <dbReference type="Proteomes" id="UP000755667"/>
    </source>
</evidence>
<keyword evidence="1" id="KW-0145">Chemotaxis</keyword>
<dbReference type="PROSITE" id="PS50113">
    <property type="entry name" value="PAC"/>
    <property type="match status" value="1"/>
</dbReference>
<evidence type="ECO:0000256" key="1">
    <source>
        <dbReference type="ARBA" id="ARBA00022500"/>
    </source>
</evidence>
<dbReference type="EMBL" id="JAFBXE010000006">
    <property type="protein sequence ID" value="MBM2412930.1"/>
    <property type="molecule type" value="Genomic_DNA"/>
</dbReference>
<dbReference type="Pfam" id="PF00015">
    <property type="entry name" value="MCPsignal"/>
    <property type="match status" value="1"/>
</dbReference>
<feature type="domain" description="Methyl-accepting transducer" evidence="4">
    <location>
        <begin position="184"/>
        <end position="413"/>
    </location>
</feature>
<feature type="domain" description="PAC" evidence="5">
    <location>
        <begin position="84"/>
        <end position="138"/>
    </location>
</feature>
<dbReference type="EMBL" id="JAFBXF010000006">
    <property type="protein sequence ID" value="MBM2417598.1"/>
    <property type="molecule type" value="Genomic_DNA"/>
</dbReference>
<evidence type="ECO:0000313" key="7">
    <source>
        <dbReference type="EMBL" id="MBM2412930.1"/>
    </source>
</evidence>
<dbReference type="SUPFAM" id="SSF58104">
    <property type="entry name" value="Methyl-accepting chemotaxis protein (MCP) signaling domain"/>
    <property type="match status" value="1"/>
</dbReference>
<dbReference type="SUPFAM" id="SSF55785">
    <property type="entry name" value="PYP-like sensor domain (PAS domain)"/>
    <property type="match status" value="1"/>
</dbReference>
<dbReference type="Gene3D" id="1.10.287.950">
    <property type="entry name" value="Methyl-accepting chemotaxis protein"/>
    <property type="match status" value="1"/>
</dbReference>
<evidence type="ECO:0000313" key="10">
    <source>
        <dbReference type="Proteomes" id="UP000809440"/>
    </source>
</evidence>
<dbReference type="PANTHER" id="PTHR43531:SF11">
    <property type="entry name" value="METHYL-ACCEPTING CHEMOTAXIS PROTEIN 3"/>
    <property type="match status" value="1"/>
</dbReference>
<evidence type="ECO:0000259" key="6">
    <source>
        <dbReference type="PROSITE" id="PS50885"/>
    </source>
</evidence>
<dbReference type="InterPro" id="IPR001610">
    <property type="entry name" value="PAC"/>
</dbReference>
<dbReference type="InterPro" id="IPR035965">
    <property type="entry name" value="PAS-like_dom_sf"/>
</dbReference>
<dbReference type="PROSITE" id="PS50885">
    <property type="entry name" value="HAMP"/>
    <property type="match status" value="1"/>
</dbReference>
<evidence type="ECO:0000256" key="2">
    <source>
        <dbReference type="ARBA" id="ARBA00029447"/>
    </source>
</evidence>
<dbReference type="OrthoDB" id="9765776at2"/>
<dbReference type="GO" id="GO:0004888">
    <property type="term" value="F:transmembrane signaling receptor activity"/>
    <property type="evidence" value="ECO:0007669"/>
    <property type="project" value="InterPro"/>
</dbReference>
<dbReference type="Pfam" id="PF13426">
    <property type="entry name" value="PAS_9"/>
    <property type="match status" value="1"/>
</dbReference>
<dbReference type="GeneID" id="62639306"/>
<evidence type="ECO:0000259" key="4">
    <source>
        <dbReference type="PROSITE" id="PS50111"/>
    </source>
</evidence>
<dbReference type="InterPro" id="IPR000014">
    <property type="entry name" value="PAS"/>
</dbReference>
<dbReference type="Proteomes" id="UP000755667">
    <property type="component" value="Unassembled WGS sequence"/>
</dbReference>
<dbReference type="AlphaFoldDB" id="A0A9Q2RXK4"/>
<feature type="domain" description="HAMP" evidence="6">
    <location>
        <begin position="127"/>
        <end position="179"/>
    </location>
</feature>
<dbReference type="NCBIfam" id="TIGR00229">
    <property type="entry name" value="sensory_box"/>
    <property type="match status" value="1"/>
</dbReference>
<dbReference type="GO" id="GO:0007165">
    <property type="term" value="P:signal transduction"/>
    <property type="evidence" value="ECO:0007669"/>
    <property type="project" value="UniProtKB-KW"/>
</dbReference>
<evidence type="ECO:0000259" key="5">
    <source>
        <dbReference type="PROSITE" id="PS50113"/>
    </source>
</evidence>
<dbReference type="InterPro" id="IPR004089">
    <property type="entry name" value="MCPsignal_dom"/>
</dbReference>
<accession>A0A9Q2RXK4</accession>
<protein>
    <submittedName>
        <fullName evidence="7">PAS domain S-box protein</fullName>
    </submittedName>
</protein>
<dbReference type="GO" id="GO:0006935">
    <property type="term" value="P:chemotaxis"/>
    <property type="evidence" value="ECO:0007669"/>
    <property type="project" value="UniProtKB-KW"/>
</dbReference>
<gene>
    <name evidence="7" type="ORF">JQX41_11495</name>
    <name evidence="8" type="ORF">JQX48_11500</name>
</gene>
<proteinExistence type="inferred from homology"/>
<dbReference type="CDD" id="cd00130">
    <property type="entry name" value="PAS"/>
    <property type="match status" value="1"/>
</dbReference>
<dbReference type="InterPro" id="IPR004090">
    <property type="entry name" value="Chemotax_Me-accpt_rcpt"/>
</dbReference>
<dbReference type="InterPro" id="IPR051310">
    <property type="entry name" value="MCP_chemotaxis"/>
</dbReference>
<evidence type="ECO:0000256" key="3">
    <source>
        <dbReference type="PROSITE-ProRule" id="PRU00284"/>
    </source>
</evidence>
<organism evidence="7 9">
    <name type="scientific">Marivita cryptomonadis</name>
    <dbReference type="NCBI Taxonomy" id="505252"/>
    <lineage>
        <taxon>Bacteria</taxon>
        <taxon>Pseudomonadati</taxon>
        <taxon>Pseudomonadota</taxon>
        <taxon>Alphaproteobacteria</taxon>
        <taxon>Rhodobacterales</taxon>
        <taxon>Roseobacteraceae</taxon>
        <taxon>Marivita</taxon>
    </lineage>
</organism>
<dbReference type="PANTHER" id="PTHR43531">
    <property type="entry name" value="PROTEIN ICFG"/>
    <property type="match status" value="1"/>
</dbReference>
<dbReference type="SMART" id="SM00086">
    <property type="entry name" value="PAC"/>
    <property type="match status" value="1"/>
</dbReference>
<comment type="caution">
    <text evidence="7">The sequence shown here is derived from an EMBL/GenBank/DDBJ whole genome shotgun (WGS) entry which is preliminary data.</text>
</comment>
<dbReference type="InterPro" id="IPR000700">
    <property type="entry name" value="PAS-assoc_C"/>
</dbReference>
<keyword evidence="10" id="KW-1185">Reference proteome</keyword>